<evidence type="ECO:0000313" key="2">
    <source>
        <dbReference type="Proteomes" id="UP000319478"/>
    </source>
</evidence>
<sequence>MSDIVIIPIGSFAPRPRLDAVQDIVLRRQAAEDALSKAIPQHGDGTVLLMSERLALRRAMLNLSRLMAEEEAELSRIAHRRAIVRFAGNEGPAA</sequence>
<name>A0ABQ0SJ42_NOVHA</name>
<protein>
    <submittedName>
        <fullName evidence="1">Uncharacterized protein</fullName>
    </submittedName>
</protein>
<reference evidence="1 2" key="1">
    <citation type="submission" date="2019-06" db="EMBL/GenBank/DDBJ databases">
        <title>Whole genome shotgun sequence of Komagataeibacter hansenii NBRC 14820.</title>
        <authorList>
            <person name="Hosoyama A."/>
            <person name="Uohara A."/>
            <person name="Ohji S."/>
            <person name="Ichikawa N."/>
        </authorList>
    </citation>
    <scope>NUCLEOTIDE SEQUENCE [LARGE SCALE GENOMIC DNA]</scope>
    <source>
        <strain evidence="1 2">NBRC 14820</strain>
    </source>
</reference>
<evidence type="ECO:0000313" key="1">
    <source>
        <dbReference type="EMBL" id="GEC65231.1"/>
    </source>
</evidence>
<gene>
    <name evidence="1" type="ORF">GHA01_30800</name>
</gene>
<dbReference type="Proteomes" id="UP000319478">
    <property type="component" value="Unassembled WGS sequence"/>
</dbReference>
<organism evidence="1 2">
    <name type="scientific">Novacetimonas hansenii</name>
    <name type="common">Komagataeibacter hansenii</name>
    <dbReference type="NCBI Taxonomy" id="436"/>
    <lineage>
        <taxon>Bacteria</taxon>
        <taxon>Pseudomonadati</taxon>
        <taxon>Pseudomonadota</taxon>
        <taxon>Alphaproteobacteria</taxon>
        <taxon>Acetobacterales</taxon>
        <taxon>Acetobacteraceae</taxon>
        <taxon>Novacetimonas</taxon>
    </lineage>
</organism>
<comment type="caution">
    <text evidence="1">The sequence shown here is derived from an EMBL/GenBank/DDBJ whole genome shotgun (WGS) entry which is preliminary data.</text>
</comment>
<dbReference type="EMBL" id="BJNN01000186">
    <property type="protein sequence ID" value="GEC65231.1"/>
    <property type="molecule type" value="Genomic_DNA"/>
</dbReference>
<proteinExistence type="predicted"/>
<dbReference type="RefSeq" id="WP_003620682.1">
    <property type="nucleotide sequence ID" value="NZ_BJNN01000186.1"/>
</dbReference>
<accession>A0ABQ0SJ42</accession>
<keyword evidence="2" id="KW-1185">Reference proteome</keyword>